<dbReference type="GO" id="GO:0004519">
    <property type="term" value="F:endonuclease activity"/>
    <property type="evidence" value="ECO:0007669"/>
    <property type="project" value="UniProtKB-KW"/>
</dbReference>
<comment type="caution">
    <text evidence="3">The sequence shown here is derived from an EMBL/GenBank/DDBJ whole genome shotgun (WGS) entry which is preliminary data.</text>
</comment>
<keyword evidence="3" id="KW-0540">Nuclease</keyword>
<feature type="domain" description="GIY-YIG" evidence="2">
    <location>
        <begin position="6"/>
        <end position="81"/>
    </location>
</feature>
<dbReference type="Gene3D" id="3.40.1440.10">
    <property type="entry name" value="GIY-YIG endonuclease"/>
    <property type="match status" value="1"/>
</dbReference>
<evidence type="ECO:0000259" key="2">
    <source>
        <dbReference type="PROSITE" id="PS50164"/>
    </source>
</evidence>
<dbReference type="PANTHER" id="PTHR34477">
    <property type="entry name" value="UPF0213 PROTEIN YHBQ"/>
    <property type="match status" value="1"/>
</dbReference>
<keyword evidence="3" id="KW-0378">Hydrolase</keyword>
<reference evidence="3 4" key="1">
    <citation type="submission" date="2018-10" db="EMBL/GenBank/DDBJ databases">
        <title>Genomic Encyclopedia of Type Strains, Phase IV (KMG-IV): sequencing the most valuable type-strain genomes for metagenomic binning, comparative biology and taxonomic classification.</title>
        <authorList>
            <person name="Goeker M."/>
        </authorList>
    </citation>
    <scope>NUCLEOTIDE SEQUENCE [LARGE SCALE GENOMIC DNA]</scope>
    <source>
        <strain evidence="3 4">DSM 25080</strain>
    </source>
</reference>
<dbReference type="InterPro" id="IPR050190">
    <property type="entry name" value="UPF0213_domain"/>
</dbReference>
<accession>A0A3M0AB54</accession>
<dbReference type="Pfam" id="PF01541">
    <property type="entry name" value="GIY-YIG"/>
    <property type="match status" value="1"/>
</dbReference>
<evidence type="ECO:0000313" key="3">
    <source>
        <dbReference type="EMBL" id="RMA82381.1"/>
    </source>
</evidence>
<evidence type="ECO:0000256" key="1">
    <source>
        <dbReference type="ARBA" id="ARBA00007435"/>
    </source>
</evidence>
<organism evidence="3 4">
    <name type="scientific">Umboniibacter marinipuniceus</name>
    <dbReference type="NCBI Taxonomy" id="569599"/>
    <lineage>
        <taxon>Bacteria</taxon>
        <taxon>Pseudomonadati</taxon>
        <taxon>Pseudomonadota</taxon>
        <taxon>Gammaproteobacteria</taxon>
        <taxon>Cellvibrionales</taxon>
        <taxon>Cellvibrionaceae</taxon>
        <taxon>Umboniibacter</taxon>
    </lineage>
</organism>
<keyword evidence="3" id="KW-0255">Endonuclease</keyword>
<gene>
    <name evidence="3" type="ORF">DFR27_0330</name>
</gene>
<protein>
    <submittedName>
        <fullName evidence="3">Putative endonuclease</fullName>
    </submittedName>
</protein>
<dbReference type="PANTHER" id="PTHR34477:SF1">
    <property type="entry name" value="UPF0213 PROTEIN YHBQ"/>
    <property type="match status" value="1"/>
</dbReference>
<dbReference type="SUPFAM" id="SSF82771">
    <property type="entry name" value="GIY-YIG endonuclease"/>
    <property type="match status" value="1"/>
</dbReference>
<dbReference type="Proteomes" id="UP000267187">
    <property type="component" value="Unassembled WGS sequence"/>
</dbReference>
<comment type="similarity">
    <text evidence="1">Belongs to the UPF0213 family.</text>
</comment>
<dbReference type="EMBL" id="REFJ01000001">
    <property type="protein sequence ID" value="RMA82381.1"/>
    <property type="molecule type" value="Genomic_DNA"/>
</dbReference>
<dbReference type="InterPro" id="IPR035901">
    <property type="entry name" value="GIY-YIG_endonuc_sf"/>
</dbReference>
<dbReference type="AlphaFoldDB" id="A0A3M0AB54"/>
<dbReference type="CDD" id="cd10456">
    <property type="entry name" value="GIY-YIG_UPF0213"/>
    <property type="match status" value="1"/>
</dbReference>
<keyword evidence="4" id="KW-1185">Reference proteome</keyword>
<dbReference type="PROSITE" id="PS50164">
    <property type="entry name" value="GIY_YIG"/>
    <property type="match status" value="1"/>
</dbReference>
<dbReference type="RefSeq" id="WP_245962581.1">
    <property type="nucleotide sequence ID" value="NZ_REFJ01000001.1"/>
</dbReference>
<proteinExistence type="inferred from homology"/>
<dbReference type="InterPro" id="IPR000305">
    <property type="entry name" value="GIY-YIG_endonuc"/>
</dbReference>
<evidence type="ECO:0000313" key="4">
    <source>
        <dbReference type="Proteomes" id="UP000267187"/>
    </source>
</evidence>
<name>A0A3M0AB54_9GAMM</name>
<sequence length="88" mass="9943">MQNDELNWSVYLIETVDNTLYCGISNDVKARYQAHCAGKGAKYTRAHKPRALVWTELGHSYSSALKREYAVKKLSRQRKLALIAGAKS</sequence>